<dbReference type="OrthoDB" id="8565101at2"/>
<reference evidence="2 3" key="1">
    <citation type="journal article" date="2014" name="Nat. Commun.">
        <title>Physiological and genomic features of highly alkaliphilic hydrogen-utilizing Betaproteobacteria from a continental serpentinizing site.</title>
        <authorList>
            <person name="Suzuki S."/>
            <person name="Kuenen J.G."/>
            <person name="Schipper K."/>
            <person name="van der Velde S."/>
            <person name="Ishii S."/>
            <person name="Wu A."/>
            <person name="Sorokin D.Y."/>
            <person name="Tenney A."/>
            <person name="Meng X.Y."/>
            <person name="Morrill P.L."/>
            <person name="Kamagata Y."/>
            <person name="Muyzer G."/>
            <person name="Nealson K.H."/>
        </authorList>
    </citation>
    <scope>NUCLEOTIDE SEQUENCE [LARGE SCALE GENOMIC DNA]</scope>
    <source>
        <strain evidence="2 3">A1</strain>
    </source>
</reference>
<dbReference type="SMART" id="SM00100">
    <property type="entry name" value="cNMP"/>
    <property type="match status" value="1"/>
</dbReference>
<feature type="domain" description="Cyclic nucleotide-binding" evidence="1">
    <location>
        <begin position="44"/>
        <end position="140"/>
    </location>
</feature>
<dbReference type="PANTHER" id="PTHR24567:SF26">
    <property type="entry name" value="REGULATORY PROTEIN YEIL"/>
    <property type="match status" value="1"/>
</dbReference>
<dbReference type="HOGENOM" id="CLU_075053_16_1_4"/>
<accession>A0A060NI83</accession>
<dbReference type="Gene3D" id="2.60.120.10">
    <property type="entry name" value="Jelly Rolls"/>
    <property type="match status" value="1"/>
</dbReference>
<dbReference type="STRING" id="1458425.SRAA_1138"/>
<dbReference type="InterPro" id="IPR050397">
    <property type="entry name" value="Env_Response_Regulators"/>
</dbReference>
<protein>
    <submittedName>
        <fullName evidence="2">cAMP-binding protein-catabolite gene activator and regulatory subunit of cAMP-dependent protein kinase</fullName>
    </submittedName>
</protein>
<name>A0A060NI83_9BURK</name>
<dbReference type="PANTHER" id="PTHR24567">
    <property type="entry name" value="CRP FAMILY TRANSCRIPTIONAL REGULATORY PROTEIN"/>
    <property type="match status" value="1"/>
</dbReference>
<evidence type="ECO:0000313" key="3">
    <source>
        <dbReference type="Proteomes" id="UP000067461"/>
    </source>
</evidence>
<dbReference type="KEGG" id="cbaa:SRAA_1138"/>
<dbReference type="EMBL" id="AP014568">
    <property type="protein sequence ID" value="BAO80992.1"/>
    <property type="molecule type" value="Genomic_DNA"/>
</dbReference>
<dbReference type="Pfam" id="PF00027">
    <property type="entry name" value="cNMP_binding"/>
    <property type="match status" value="1"/>
</dbReference>
<dbReference type="Proteomes" id="UP000067461">
    <property type="component" value="Chromosome"/>
</dbReference>
<dbReference type="CDD" id="cd00038">
    <property type="entry name" value="CAP_ED"/>
    <property type="match status" value="1"/>
</dbReference>
<proteinExistence type="predicted"/>
<dbReference type="RefSeq" id="WP_029461503.1">
    <property type="nucleotide sequence ID" value="NZ_AP014568.1"/>
</dbReference>
<organism evidence="2 3">
    <name type="scientific">Serpentinimonas raichei</name>
    <dbReference type="NCBI Taxonomy" id="1458425"/>
    <lineage>
        <taxon>Bacteria</taxon>
        <taxon>Pseudomonadati</taxon>
        <taxon>Pseudomonadota</taxon>
        <taxon>Betaproteobacteria</taxon>
        <taxon>Burkholderiales</taxon>
        <taxon>Comamonadaceae</taxon>
        <taxon>Serpentinimonas</taxon>
    </lineage>
</organism>
<sequence length="167" mass="18818">MQEREVERIANLIYQAPLGEYIGRDGAAIMAAHAGSELRVKDQEFLFHQGDMTNSFYIVTEGRLGLVREKTETRREITVHVLEKGDLVGELSFIDQTPHDLSVRALGNAAVLCFKAGDIQPLITQHPQLVYNFMRAVVKRVHAVVTTLAEHEMELQQYIQTGGRGRM</sequence>
<dbReference type="GO" id="GO:0003700">
    <property type="term" value="F:DNA-binding transcription factor activity"/>
    <property type="evidence" value="ECO:0007669"/>
    <property type="project" value="TreeGrafter"/>
</dbReference>
<keyword evidence="3" id="KW-1185">Reference proteome</keyword>
<dbReference type="InterPro" id="IPR000595">
    <property type="entry name" value="cNMP-bd_dom"/>
</dbReference>
<dbReference type="InterPro" id="IPR018490">
    <property type="entry name" value="cNMP-bd_dom_sf"/>
</dbReference>
<dbReference type="SUPFAM" id="SSF51206">
    <property type="entry name" value="cAMP-binding domain-like"/>
    <property type="match status" value="1"/>
</dbReference>
<evidence type="ECO:0000259" key="1">
    <source>
        <dbReference type="PROSITE" id="PS50042"/>
    </source>
</evidence>
<dbReference type="PROSITE" id="PS50042">
    <property type="entry name" value="CNMP_BINDING_3"/>
    <property type="match status" value="1"/>
</dbReference>
<evidence type="ECO:0000313" key="2">
    <source>
        <dbReference type="EMBL" id="BAO80992.1"/>
    </source>
</evidence>
<dbReference type="AlphaFoldDB" id="A0A060NI83"/>
<dbReference type="InterPro" id="IPR014710">
    <property type="entry name" value="RmlC-like_jellyroll"/>
</dbReference>
<dbReference type="GO" id="GO:0005829">
    <property type="term" value="C:cytosol"/>
    <property type="evidence" value="ECO:0007669"/>
    <property type="project" value="TreeGrafter"/>
</dbReference>
<gene>
    <name evidence="2" type="primary">hoxI</name>
    <name evidence="2" type="ORF">SRAA_1138</name>
</gene>